<dbReference type="Proteomes" id="UP000076632">
    <property type="component" value="Unassembled WGS sequence"/>
</dbReference>
<dbReference type="EMBL" id="KV407467">
    <property type="protein sequence ID" value="KZF19293.1"/>
    <property type="molecule type" value="Genomic_DNA"/>
</dbReference>
<evidence type="ECO:0000256" key="4">
    <source>
        <dbReference type="ARBA" id="ARBA00022737"/>
    </source>
</evidence>
<feature type="region of interest" description="Disordered" evidence="7">
    <location>
        <begin position="499"/>
        <end position="545"/>
    </location>
</feature>
<dbReference type="PANTHER" id="PTHR18763">
    <property type="entry name" value="WD-REPEAT PROTEIN 18"/>
    <property type="match status" value="1"/>
</dbReference>
<sequence>MLTEQFLAATSSAPKVPNTAIAKDAGIYLHDLQPIPALKTSFKKSAAAANCVAVNDTHIFAAQAGKAVVHVYNRERGGQEATIAFPERIHSLALAGDYNDAGILVLGTEGGRIILWELCTGRQISTPQSHIQPTTSLAVDSASDYLLSGSPDSNIHVWSLSSLLSFSSAANTDASPPNSPIRTLSNHRAAITSISMGHGSSMINLAISASEDNSCIVWNVQSGELLRTFLLPATPLCLSLDPVDRACYAGLQDGSVQLINLYKDSGVTNSLHDTALNSAPSMCSPSERWSVVGHELGPTRSISVSYEGNTLLSGHETGKVIRWDIARGRYLSSVADFYAPVTNLSLLPPKGFPNTSNPKLKSHTVLKPRHDEHYSDTGSAAVSSAVPTNYTLTAQISENIISPVVSSSVSEKTSDQDFDSLLDNICFPTSILEEGSFRLSSHDPQNKAMPASSSNVSASADADNNEEVSRLKKENEAMWKDLCESREMQKRAWAKLMEWGKERAESRQRHSGDGEPSDDDTQGSKHDSQNLSSEGSSENEMDVSG</sequence>
<dbReference type="SMART" id="SM00320">
    <property type="entry name" value="WD40"/>
    <property type="match status" value="6"/>
</dbReference>
<dbReference type="GO" id="GO:0006364">
    <property type="term" value="P:rRNA processing"/>
    <property type="evidence" value="ECO:0007669"/>
    <property type="project" value="UniProtKB-UniRule"/>
</dbReference>
<dbReference type="InterPro" id="IPR045227">
    <property type="entry name" value="WDR18/Ipi3/RID3"/>
</dbReference>
<dbReference type="STRING" id="1328760.A0A164ZMX0"/>
<evidence type="ECO:0000256" key="3">
    <source>
        <dbReference type="ARBA" id="ARBA00022574"/>
    </source>
</evidence>
<feature type="compositionally biased region" description="Basic and acidic residues" evidence="7">
    <location>
        <begin position="499"/>
        <end position="513"/>
    </location>
</feature>
<dbReference type="InterPro" id="IPR036322">
    <property type="entry name" value="WD40_repeat_dom_sf"/>
</dbReference>
<evidence type="ECO:0000256" key="2">
    <source>
        <dbReference type="ARBA" id="ARBA00010143"/>
    </source>
</evidence>
<dbReference type="Pfam" id="PF00400">
    <property type="entry name" value="WD40"/>
    <property type="match status" value="2"/>
</dbReference>
<dbReference type="Gene3D" id="2.130.10.10">
    <property type="entry name" value="YVTN repeat-like/Quinoprotein amine dehydrogenase"/>
    <property type="match status" value="2"/>
</dbReference>
<dbReference type="AlphaFoldDB" id="A0A164ZMX0"/>
<comment type="subunit">
    <text evidence="6">Component of the RIX1 complex, composed of IPI1, RIX1/IPI2 and IPI3 in a 1:2:2 stoichiometry. The complex interacts (via RIX1) with MDN1 (via its hexameric AAA ATPase ring) and the pre-60S ribosome particles.</text>
</comment>
<organism evidence="8 9">
    <name type="scientific">Xylona heveae (strain CBS 132557 / TC161)</name>
    <dbReference type="NCBI Taxonomy" id="1328760"/>
    <lineage>
        <taxon>Eukaryota</taxon>
        <taxon>Fungi</taxon>
        <taxon>Dikarya</taxon>
        <taxon>Ascomycota</taxon>
        <taxon>Pezizomycotina</taxon>
        <taxon>Xylonomycetes</taxon>
        <taxon>Xylonales</taxon>
        <taxon>Xylonaceae</taxon>
        <taxon>Xylona</taxon>
    </lineage>
</organism>
<gene>
    <name evidence="8" type="ORF">L228DRAFT_215168</name>
</gene>
<dbReference type="GO" id="GO:0120330">
    <property type="term" value="C:rixosome complex"/>
    <property type="evidence" value="ECO:0007669"/>
    <property type="project" value="UniProtKB-UniRule"/>
</dbReference>
<dbReference type="RefSeq" id="XP_018184848.1">
    <property type="nucleotide sequence ID" value="XM_018330066.1"/>
</dbReference>
<evidence type="ECO:0000313" key="9">
    <source>
        <dbReference type="Proteomes" id="UP000076632"/>
    </source>
</evidence>
<evidence type="ECO:0000256" key="5">
    <source>
        <dbReference type="PROSITE-ProRule" id="PRU00221"/>
    </source>
</evidence>
<dbReference type="PROSITE" id="PS50294">
    <property type="entry name" value="WD_REPEATS_REGION"/>
    <property type="match status" value="1"/>
</dbReference>
<dbReference type="SUPFAM" id="SSF50978">
    <property type="entry name" value="WD40 repeat-like"/>
    <property type="match status" value="1"/>
</dbReference>
<evidence type="ECO:0000256" key="7">
    <source>
        <dbReference type="SAM" id="MobiDB-lite"/>
    </source>
</evidence>
<dbReference type="PROSITE" id="PS50082">
    <property type="entry name" value="WD_REPEATS_2"/>
    <property type="match status" value="2"/>
</dbReference>
<dbReference type="FunCoup" id="A0A164ZMX0">
    <property type="interactions" value="420"/>
</dbReference>
<accession>A0A164ZMX0</accession>
<dbReference type="InterPro" id="IPR001680">
    <property type="entry name" value="WD40_rpt"/>
</dbReference>
<comment type="subcellular location">
    <subcellularLocation>
        <location evidence="6">Nucleus</location>
    </subcellularLocation>
</comment>
<feature type="compositionally biased region" description="Low complexity" evidence="7">
    <location>
        <begin position="451"/>
        <end position="462"/>
    </location>
</feature>
<comment type="similarity">
    <text evidence="2 6">Belongs to the WD repeat IPI3/WDR18 family.</text>
</comment>
<reference evidence="8 9" key="1">
    <citation type="journal article" date="2016" name="Fungal Biol.">
        <title>The genome of Xylona heveae provides a window into fungal endophytism.</title>
        <authorList>
            <person name="Gazis R."/>
            <person name="Kuo A."/>
            <person name="Riley R."/>
            <person name="LaButti K."/>
            <person name="Lipzen A."/>
            <person name="Lin J."/>
            <person name="Amirebrahimi M."/>
            <person name="Hesse C.N."/>
            <person name="Spatafora J.W."/>
            <person name="Henrissat B."/>
            <person name="Hainaut M."/>
            <person name="Grigoriev I.V."/>
            <person name="Hibbett D.S."/>
        </authorList>
    </citation>
    <scope>NUCLEOTIDE SEQUENCE [LARGE SCALE GENOMIC DNA]</scope>
    <source>
        <strain evidence="8 9">TC161</strain>
    </source>
</reference>
<keyword evidence="3 5" id="KW-0853">WD repeat</keyword>
<keyword evidence="6" id="KW-0698">rRNA processing</keyword>
<evidence type="ECO:0000256" key="1">
    <source>
        <dbReference type="ARBA" id="ARBA00002355"/>
    </source>
</evidence>
<dbReference type="OMA" id="VTNLHML"/>
<name>A0A164ZMX0_XYLHT</name>
<keyword evidence="9" id="KW-1185">Reference proteome</keyword>
<dbReference type="InterPro" id="IPR015943">
    <property type="entry name" value="WD40/YVTN_repeat-like_dom_sf"/>
</dbReference>
<evidence type="ECO:0000256" key="6">
    <source>
        <dbReference type="RuleBase" id="RU369067"/>
    </source>
</evidence>
<protein>
    <recommendedName>
        <fullName evidence="6">Pre-rRNA-processing protein IPI3</fullName>
    </recommendedName>
</protein>
<feature type="region of interest" description="Disordered" evidence="7">
    <location>
        <begin position="440"/>
        <end position="473"/>
    </location>
</feature>
<keyword evidence="4" id="KW-0677">Repeat</keyword>
<comment type="function">
    <text evidence="1 6">Component of the RIX1 complex required for processing of ITS2 sequences from 35S pre-rRNA.</text>
</comment>
<dbReference type="InParanoid" id="A0A164ZMX0"/>
<dbReference type="PROSITE" id="PS00678">
    <property type="entry name" value="WD_REPEATS_1"/>
    <property type="match status" value="1"/>
</dbReference>
<keyword evidence="6" id="KW-0539">Nucleus</keyword>
<dbReference type="OrthoDB" id="756370at2759"/>
<dbReference type="GeneID" id="28895203"/>
<dbReference type="InterPro" id="IPR019775">
    <property type="entry name" value="WD40_repeat_CS"/>
</dbReference>
<dbReference type="FunFam" id="2.130.10.10:FF:000929">
    <property type="entry name" value="Ribosomal assembly complex component Ipi3"/>
    <property type="match status" value="1"/>
</dbReference>
<dbReference type="GO" id="GO:0005656">
    <property type="term" value="C:nuclear pre-replicative complex"/>
    <property type="evidence" value="ECO:0007669"/>
    <property type="project" value="TreeGrafter"/>
</dbReference>
<proteinExistence type="inferred from homology"/>
<feature type="repeat" description="WD" evidence="5">
    <location>
        <begin position="184"/>
        <end position="228"/>
    </location>
</feature>
<feature type="repeat" description="WD" evidence="5">
    <location>
        <begin position="127"/>
        <end position="162"/>
    </location>
</feature>
<dbReference type="PANTHER" id="PTHR18763:SF0">
    <property type="entry name" value="WD REPEAT-CONTAINING PROTEIN 18"/>
    <property type="match status" value="1"/>
</dbReference>
<evidence type="ECO:0000313" key="8">
    <source>
        <dbReference type="EMBL" id="KZF19293.1"/>
    </source>
</evidence>
<dbReference type="GO" id="GO:0006261">
    <property type="term" value="P:DNA-templated DNA replication"/>
    <property type="evidence" value="ECO:0007669"/>
    <property type="project" value="TreeGrafter"/>
</dbReference>